<keyword evidence="2" id="KW-1185">Reference proteome</keyword>
<gene>
    <name evidence="1" type="ORF">FHL15_010096</name>
</gene>
<protein>
    <submittedName>
        <fullName evidence="1">Uncharacterized protein</fullName>
    </submittedName>
</protein>
<name>A0A553HLY8_9PEZI</name>
<sequence length="68" mass="7820">MIVATPTRIRTKDRLPIRLKNWRCAEYDRWFLAFTTLGSTPRGLSTYGILEWCNTSPEDFGPGESVQV</sequence>
<dbReference type="Proteomes" id="UP000319160">
    <property type="component" value="Unassembled WGS sequence"/>
</dbReference>
<proteinExistence type="predicted"/>
<accession>A0A553HLY8</accession>
<comment type="caution">
    <text evidence="1">The sequence shown here is derived from an EMBL/GenBank/DDBJ whole genome shotgun (WGS) entry which is preliminary data.</text>
</comment>
<reference evidence="2" key="1">
    <citation type="submission" date="2019-06" db="EMBL/GenBank/DDBJ databases">
        <title>Draft genome sequence of the griseofulvin-producing fungus Xylaria cubensis strain G536.</title>
        <authorList>
            <person name="Mead M.E."/>
            <person name="Raja H.A."/>
            <person name="Steenwyk J.L."/>
            <person name="Knowles S.L."/>
            <person name="Oberlies N.H."/>
            <person name="Rokas A."/>
        </authorList>
    </citation>
    <scope>NUCLEOTIDE SEQUENCE [LARGE SCALE GENOMIC DNA]</scope>
    <source>
        <strain evidence="2">G536</strain>
    </source>
</reference>
<dbReference type="EMBL" id="VFLP01000076">
    <property type="protein sequence ID" value="TRX88974.1"/>
    <property type="molecule type" value="Genomic_DNA"/>
</dbReference>
<organism evidence="1 2">
    <name type="scientific">Xylaria flabelliformis</name>
    <dbReference type="NCBI Taxonomy" id="2512241"/>
    <lineage>
        <taxon>Eukaryota</taxon>
        <taxon>Fungi</taxon>
        <taxon>Dikarya</taxon>
        <taxon>Ascomycota</taxon>
        <taxon>Pezizomycotina</taxon>
        <taxon>Sordariomycetes</taxon>
        <taxon>Xylariomycetidae</taxon>
        <taxon>Xylariales</taxon>
        <taxon>Xylariaceae</taxon>
        <taxon>Xylaria</taxon>
    </lineage>
</organism>
<dbReference type="AlphaFoldDB" id="A0A553HLY8"/>
<evidence type="ECO:0000313" key="1">
    <source>
        <dbReference type="EMBL" id="TRX88974.1"/>
    </source>
</evidence>
<evidence type="ECO:0000313" key="2">
    <source>
        <dbReference type="Proteomes" id="UP000319160"/>
    </source>
</evidence>